<keyword evidence="4" id="KW-1185">Reference proteome</keyword>
<dbReference type="InterPro" id="IPR036063">
    <property type="entry name" value="Smr_dom_sf"/>
</dbReference>
<dbReference type="Pfam" id="PF08590">
    <property type="entry name" value="DUF1771"/>
    <property type="match status" value="1"/>
</dbReference>
<dbReference type="eggNOG" id="KOG2401">
    <property type="taxonomic scope" value="Eukaryota"/>
</dbReference>
<feature type="region of interest" description="Disordered" evidence="1">
    <location>
        <begin position="39"/>
        <end position="70"/>
    </location>
</feature>
<dbReference type="EMBL" id="HE612860">
    <property type="protein sequence ID" value="CCE63380.1"/>
    <property type="molecule type" value="Genomic_DNA"/>
</dbReference>
<dbReference type="PANTHER" id="PTHR47417:SF1">
    <property type="entry name" value="SMR DOMAIN-CONTAINING PROTEIN YPL199C"/>
    <property type="match status" value="1"/>
</dbReference>
<evidence type="ECO:0000313" key="3">
    <source>
        <dbReference type="EMBL" id="CCE63380.1"/>
    </source>
</evidence>
<evidence type="ECO:0000259" key="2">
    <source>
        <dbReference type="PROSITE" id="PS50828"/>
    </source>
</evidence>
<dbReference type="Proteomes" id="UP000005666">
    <property type="component" value="Chromosome 5"/>
</dbReference>
<dbReference type="KEGG" id="tpf:TPHA_0E02900"/>
<feature type="compositionally biased region" description="Polar residues" evidence="1">
    <location>
        <begin position="8"/>
        <end position="18"/>
    </location>
</feature>
<reference evidence="3 4" key="1">
    <citation type="journal article" date="2011" name="Proc. Natl. Acad. Sci. U.S.A.">
        <title>Evolutionary erosion of yeast sex chromosomes by mating-type switching accidents.</title>
        <authorList>
            <person name="Gordon J.L."/>
            <person name="Armisen D."/>
            <person name="Proux-Wera E."/>
            <person name="Oheigeartaigh S.S."/>
            <person name="Byrne K.P."/>
            <person name="Wolfe K.H."/>
        </authorList>
    </citation>
    <scope>NUCLEOTIDE SEQUENCE [LARGE SCALE GENOMIC DNA]</scope>
    <source>
        <strain evidence="4">ATCC 24235 / CBS 4417 / NBRC 1672 / NRRL Y-8282 / UCD 70-5</strain>
    </source>
</reference>
<dbReference type="OMA" id="DYIFREN"/>
<feature type="domain" description="Smr" evidence="2">
    <location>
        <begin position="99"/>
        <end position="175"/>
    </location>
</feature>
<feature type="compositionally biased region" description="Low complexity" evidence="1">
    <location>
        <begin position="200"/>
        <end position="225"/>
    </location>
</feature>
<sequence>MSAAVALQNITPHNGSQRDYNHATDPEYIRLRGLAEAAHERRKQYSQDSQNAYKSGDHKKAKEFSEKSKEQNKIAEGYNLQAAEYAFATNNADSESDEIDLHGLFVKEVQWILQKRIALAVRNHEQYLKVVVGKGLHSKNGISKIRPAVEELCQQGNLRNYYDNKNAGVLIIELTNARIPTDWGSTDYVTFASKSSYKTQSNNYSHQNQPQYQQQHQQYNNNNNNNNGGLLSMVLQLFCSCLQKNI</sequence>
<dbReference type="SMART" id="SM00463">
    <property type="entry name" value="SMR"/>
    <property type="match status" value="1"/>
</dbReference>
<proteinExistence type="predicted"/>
<accession>G8BU02</accession>
<dbReference type="GO" id="GO:0070481">
    <property type="term" value="P:nuclear-transcribed mRNA catabolic process, non-stop decay"/>
    <property type="evidence" value="ECO:0007669"/>
    <property type="project" value="EnsemblFungi"/>
</dbReference>
<feature type="region of interest" description="Disordered" evidence="1">
    <location>
        <begin position="199"/>
        <end position="225"/>
    </location>
</feature>
<evidence type="ECO:0000313" key="4">
    <source>
        <dbReference type="Proteomes" id="UP000005666"/>
    </source>
</evidence>
<dbReference type="AlphaFoldDB" id="G8BU02"/>
<protein>
    <recommendedName>
        <fullName evidence="2">Smr domain-containing protein</fullName>
    </recommendedName>
</protein>
<dbReference type="GeneID" id="11531416"/>
<dbReference type="PROSITE" id="PS50828">
    <property type="entry name" value="SMR"/>
    <property type="match status" value="1"/>
</dbReference>
<dbReference type="Gene3D" id="3.30.1370.110">
    <property type="match status" value="1"/>
</dbReference>
<dbReference type="InterPro" id="IPR002625">
    <property type="entry name" value="Smr_dom"/>
</dbReference>
<evidence type="ECO:0000256" key="1">
    <source>
        <dbReference type="SAM" id="MobiDB-lite"/>
    </source>
</evidence>
<dbReference type="OrthoDB" id="3231855at2759"/>
<dbReference type="PANTHER" id="PTHR47417">
    <property type="entry name" value="SMR DOMAIN-CONTAINING PROTEIN YPL199C"/>
    <property type="match status" value="1"/>
</dbReference>
<dbReference type="SMART" id="SM01162">
    <property type="entry name" value="DUF1771"/>
    <property type="match status" value="1"/>
</dbReference>
<dbReference type="SUPFAM" id="SSF160443">
    <property type="entry name" value="SMR domain-like"/>
    <property type="match status" value="1"/>
</dbReference>
<feature type="compositionally biased region" description="Basic and acidic residues" evidence="1">
    <location>
        <begin position="55"/>
        <end position="70"/>
    </location>
</feature>
<dbReference type="Pfam" id="PF01713">
    <property type="entry name" value="Smr"/>
    <property type="match status" value="1"/>
</dbReference>
<gene>
    <name evidence="3" type="primary">TPHA0E02900</name>
    <name evidence="3" type="ordered locus">TPHA_0E02900</name>
</gene>
<name>G8BU02_TETPH</name>
<feature type="region of interest" description="Disordered" evidence="1">
    <location>
        <begin position="1"/>
        <end position="24"/>
    </location>
</feature>
<dbReference type="InterPro" id="IPR053020">
    <property type="entry name" value="Smr_domain_protein"/>
</dbReference>
<organism evidence="3 4">
    <name type="scientific">Tetrapisispora phaffii (strain ATCC 24235 / CBS 4417 / NBRC 1672 / NRRL Y-8282 / UCD 70-5)</name>
    <name type="common">Yeast</name>
    <name type="synonym">Fabospora phaffii</name>
    <dbReference type="NCBI Taxonomy" id="1071381"/>
    <lineage>
        <taxon>Eukaryota</taxon>
        <taxon>Fungi</taxon>
        <taxon>Dikarya</taxon>
        <taxon>Ascomycota</taxon>
        <taxon>Saccharomycotina</taxon>
        <taxon>Saccharomycetes</taxon>
        <taxon>Saccharomycetales</taxon>
        <taxon>Saccharomycetaceae</taxon>
        <taxon>Tetrapisispora</taxon>
    </lineage>
</organism>
<dbReference type="STRING" id="1071381.G8BU02"/>
<dbReference type="HOGENOM" id="CLU_069447_1_0_1"/>
<dbReference type="InterPro" id="IPR013899">
    <property type="entry name" value="DUF1771"/>
</dbReference>
<dbReference type="RefSeq" id="XP_003685814.1">
    <property type="nucleotide sequence ID" value="XM_003685766.1"/>
</dbReference>